<dbReference type="EMBL" id="JYLK01000006">
    <property type="protein sequence ID" value="KRP60295.1"/>
    <property type="molecule type" value="Genomic_DNA"/>
</dbReference>
<dbReference type="PATRIC" id="fig|200450.4.peg.4160"/>
<dbReference type="AlphaFoldDB" id="A0A0R2ZHM3"/>
<evidence type="ECO:0000313" key="5">
    <source>
        <dbReference type="Proteomes" id="UP000183126"/>
    </source>
</evidence>
<keyword evidence="5" id="KW-1185">Reference proteome</keyword>
<dbReference type="PANTHER" id="PTHR43792">
    <property type="entry name" value="GNAT FAMILY, PUTATIVE (AFU_ORTHOLOGUE AFUA_3G00765)-RELATED-RELATED"/>
    <property type="match status" value="1"/>
</dbReference>
<evidence type="ECO:0000313" key="4">
    <source>
        <dbReference type="Proteomes" id="UP000052019"/>
    </source>
</evidence>
<dbReference type="Proteomes" id="UP000183126">
    <property type="component" value="Chromosome I"/>
</dbReference>
<dbReference type="GO" id="GO:0016747">
    <property type="term" value="F:acyltransferase activity, transferring groups other than amino-acyl groups"/>
    <property type="evidence" value="ECO:0007669"/>
    <property type="project" value="InterPro"/>
</dbReference>
<dbReference type="EMBL" id="LT629760">
    <property type="protein sequence ID" value="SDT06938.1"/>
    <property type="molecule type" value="Genomic_DNA"/>
</dbReference>
<dbReference type="OrthoDB" id="9801656at2"/>
<dbReference type="InterPro" id="IPR051531">
    <property type="entry name" value="N-acetyltransferase"/>
</dbReference>
<name>A0A0R2ZHM3_9PSED</name>
<reference evidence="3 5" key="2">
    <citation type="submission" date="2016-10" db="EMBL/GenBank/DDBJ databases">
        <authorList>
            <person name="Varghese N."/>
            <person name="Submissions S."/>
        </authorList>
    </citation>
    <scope>NUCLEOTIDE SEQUENCE [LARGE SCALE GENOMIC DNA]</scope>
    <source>
        <strain evidence="3 5">BS3111</strain>
    </source>
</reference>
<feature type="domain" description="N-acetyltransferase" evidence="1">
    <location>
        <begin position="4"/>
        <end position="166"/>
    </location>
</feature>
<evidence type="ECO:0000313" key="2">
    <source>
        <dbReference type="EMBL" id="KRP60295.1"/>
    </source>
</evidence>
<dbReference type="SUPFAM" id="SSF55729">
    <property type="entry name" value="Acyl-CoA N-acyltransferases (Nat)"/>
    <property type="match status" value="1"/>
</dbReference>
<sequence>MDRLIYRMPQACDAQRLFAIYSDPNTNLFNPAGPMNDLVEAQGLLSRWIEHWEKHLYGAWAIARSDAPEYVIGFGGISAHDYLAEQRVNLGYRFAVEAWGQGYATQLGRDALTYAFEKLCLPEVYGLVRPDHKASIRVLEKIGMQPFGQLDDVPGKAPSLMFKALRGRSA</sequence>
<dbReference type="PROSITE" id="PS51186">
    <property type="entry name" value="GNAT"/>
    <property type="match status" value="1"/>
</dbReference>
<evidence type="ECO:0000259" key="1">
    <source>
        <dbReference type="PROSITE" id="PS51186"/>
    </source>
</evidence>
<dbReference type="InterPro" id="IPR016181">
    <property type="entry name" value="Acyl_CoA_acyltransferase"/>
</dbReference>
<dbReference type="InterPro" id="IPR000182">
    <property type="entry name" value="GNAT_dom"/>
</dbReference>
<dbReference type="Pfam" id="PF13302">
    <property type="entry name" value="Acetyltransf_3"/>
    <property type="match status" value="1"/>
</dbReference>
<proteinExistence type="predicted"/>
<dbReference type="Gene3D" id="3.40.630.30">
    <property type="match status" value="1"/>
</dbReference>
<gene>
    <name evidence="3" type="ORF">SAMN04490205_4642</name>
    <name evidence="2" type="ORF">TU79_10625</name>
</gene>
<organism evidence="2 4">
    <name type="scientific">Pseudomonas trivialis</name>
    <dbReference type="NCBI Taxonomy" id="200450"/>
    <lineage>
        <taxon>Bacteria</taxon>
        <taxon>Pseudomonadati</taxon>
        <taxon>Pseudomonadota</taxon>
        <taxon>Gammaproteobacteria</taxon>
        <taxon>Pseudomonadales</taxon>
        <taxon>Pseudomonadaceae</taxon>
        <taxon>Pseudomonas</taxon>
    </lineage>
</organism>
<accession>A0A0R2ZHM3</accession>
<dbReference type="PANTHER" id="PTHR43792:SF1">
    <property type="entry name" value="N-ACETYLTRANSFERASE DOMAIN-CONTAINING PROTEIN"/>
    <property type="match status" value="1"/>
</dbReference>
<dbReference type="RefSeq" id="WP_057007946.1">
    <property type="nucleotide sequence ID" value="NZ_JYLK01000006.1"/>
</dbReference>
<evidence type="ECO:0000313" key="3">
    <source>
        <dbReference type="EMBL" id="SDT06938.1"/>
    </source>
</evidence>
<protein>
    <submittedName>
        <fullName evidence="2">GNAT family acetyltraansferase</fullName>
    </submittedName>
    <submittedName>
        <fullName evidence="3">Protein N-acetyltransferase, RimJ/RimL family</fullName>
    </submittedName>
</protein>
<dbReference type="Proteomes" id="UP000052019">
    <property type="component" value="Unassembled WGS sequence"/>
</dbReference>
<reference evidence="2 4" key="1">
    <citation type="submission" date="2015-02" db="EMBL/GenBank/DDBJ databases">
        <title>Two Pseudomonas sp. nov. isolated from raw milk.</title>
        <authorList>
            <person name="Wenning M."/>
            <person name="von Neubeck M."/>
            <person name="Huptas C."/>
            <person name="Scherer S."/>
        </authorList>
    </citation>
    <scope>NUCLEOTIDE SEQUENCE [LARGE SCALE GENOMIC DNA]</scope>
    <source>
        <strain evidence="2 4">DSM 14937</strain>
    </source>
</reference>